<comment type="caution">
    <text evidence="2">The sequence shown here is derived from an EMBL/GenBank/DDBJ whole genome shotgun (WGS) entry which is preliminary data.</text>
</comment>
<dbReference type="AlphaFoldDB" id="A0A316AHZ2"/>
<gene>
    <name evidence="2" type="ORF">CLV98_110180</name>
</gene>
<dbReference type="RefSeq" id="WP_146202305.1">
    <property type="nucleotide sequence ID" value="NZ_QGDT01000010.1"/>
</dbReference>
<accession>A0A316AHZ2</accession>
<evidence type="ECO:0000313" key="3">
    <source>
        <dbReference type="Proteomes" id="UP000245880"/>
    </source>
</evidence>
<evidence type="ECO:0000259" key="1">
    <source>
        <dbReference type="Pfam" id="PF13592"/>
    </source>
</evidence>
<feature type="non-terminal residue" evidence="2">
    <location>
        <position position="1"/>
    </location>
</feature>
<reference evidence="2 3" key="1">
    <citation type="submission" date="2018-03" db="EMBL/GenBank/DDBJ databases">
        <title>Genomic Encyclopedia of Archaeal and Bacterial Type Strains, Phase II (KMG-II): from individual species to whole genera.</title>
        <authorList>
            <person name="Goeker M."/>
        </authorList>
    </citation>
    <scope>NUCLEOTIDE SEQUENCE [LARGE SCALE GENOMIC DNA]</scope>
    <source>
        <strain evidence="2 3">DSM 100346</strain>
    </source>
</reference>
<dbReference type="InterPro" id="IPR025959">
    <property type="entry name" value="Winged_HTH_dom"/>
</dbReference>
<dbReference type="Proteomes" id="UP000245880">
    <property type="component" value="Unassembled WGS sequence"/>
</dbReference>
<feature type="domain" description="Winged helix-turn helix" evidence="1">
    <location>
        <begin position="1"/>
        <end position="40"/>
    </location>
</feature>
<dbReference type="Pfam" id="PF13592">
    <property type="entry name" value="HTH_33"/>
    <property type="match status" value="1"/>
</dbReference>
<proteinExistence type="predicted"/>
<keyword evidence="3" id="KW-1185">Reference proteome</keyword>
<name>A0A316AHZ2_9BACT</name>
<dbReference type="EMBL" id="QGDT01000010">
    <property type="protein sequence ID" value="PWJ56869.1"/>
    <property type="molecule type" value="Genomic_DNA"/>
</dbReference>
<sequence>RWSGPGILKVIKEQFGVDYKPSQSYKLIDRMRLVFKKGSGVTIAK</sequence>
<organism evidence="2 3">
    <name type="scientific">Dyadobacter jejuensis</name>
    <dbReference type="NCBI Taxonomy" id="1082580"/>
    <lineage>
        <taxon>Bacteria</taxon>
        <taxon>Pseudomonadati</taxon>
        <taxon>Bacteroidota</taxon>
        <taxon>Cytophagia</taxon>
        <taxon>Cytophagales</taxon>
        <taxon>Spirosomataceae</taxon>
        <taxon>Dyadobacter</taxon>
    </lineage>
</organism>
<evidence type="ECO:0000313" key="2">
    <source>
        <dbReference type="EMBL" id="PWJ56869.1"/>
    </source>
</evidence>
<protein>
    <submittedName>
        <fullName evidence="2">Winged helix-turn-helix protein</fullName>
    </submittedName>
</protein>